<dbReference type="InterPro" id="IPR044742">
    <property type="entry name" value="DEAD/DEAH_RhlB"/>
</dbReference>
<dbReference type="Pfam" id="PF03880">
    <property type="entry name" value="DbpA"/>
    <property type="match status" value="1"/>
</dbReference>
<keyword evidence="1 5" id="KW-0547">Nucleotide-binding</keyword>
<keyword evidence="5" id="KW-0694">RNA-binding</keyword>
<dbReference type="InterPro" id="IPR050079">
    <property type="entry name" value="DEAD_box_RNA_helicase"/>
</dbReference>
<evidence type="ECO:0000259" key="7">
    <source>
        <dbReference type="PROSITE" id="PS51194"/>
    </source>
</evidence>
<dbReference type="EC" id="3.6.4.13" evidence="5"/>
<dbReference type="KEGG" id="kpie:N5580_14085"/>
<evidence type="ECO:0000313" key="8">
    <source>
        <dbReference type="EMBL" id="WBG90212.1"/>
    </source>
</evidence>
<dbReference type="NCBIfam" id="NF008744">
    <property type="entry name" value="PRK11776.1"/>
    <property type="match status" value="1"/>
</dbReference>
<comment type="subcellular location">
    <subcellularLocation>
        <location evidence="5">Cytoplasm</location>
    </subcellularLocation>
</comment>
<feature type="domain" description="Helicase ATP-binding" evidence="6">
    <location>
        <begin position="34"/>
        <end position="205"/>
    </location>
</feature>
<feature type="domain" description="Helicase C-terminal" evidence="7">
    <location>
        <begin position="231"/>
        <end position="377"/>
    </location>
</feature>
<dbReference type="Pfam" id="PF00270">
    <property type="entry name" value="DEAD"/>
    <property type="match status" value="1"/>
</dbReference>
<accession>A0AAJ5QHY1</accession>
<dbReference type="GO" id="GO:0000027">
    <property type="term" value="P:ribosomal large subunit assembly"/>
    <property type="evidence" value="ECO:0007669"/>
    <property type="project" value="UniProtKB-UniRule"/>
</dbReference>
<sequence>MTAFSTLTALPASQIANLGEMGYTDMTPIQAATLPAILARRDVRAQAKTGSGKTAAFGIGLLQHIDSSRYVTQALVLCPTRELADQVSNVLRQLARFTRNIKILTLCGGQPLSAQRDSLAHAPHIVVGTPGRILDHLKRETLKLDQLATLVLDEADRMLEMGFRDDMEAVAALTPASRQTLLFSATWPESIASLSARFQRDDALHVATEEVSELPAIEQEFIEASQNEKLPLLQALLSQRQPASCVVFCNTKRECDDIAAALNQQDISALALHGDLEQRDRERVLIRFANGSGRVLVATDVAARGLDIKALAMVVNYQLAWDPEVHVHRIGRTGRAGEQGSAVSFVAADEMARAHALEDFLQQPLNWVAASTLKKGARQPLPAAMMTLCIDGGRKAKIRPGDILGTLTGEAGFRADQIGKIDITPSHAYVAVAASEAKAALVRLKQGKMKGKSVRAILLKD</sequence>
<dbReference type="Gene3D" id="3.40.50.300">
    <property type="entry name" value="P-loop containing nucleotide triphosphate hydrolases"/>
    <property type="match status" value="2"/>
</dbReference>
<evidence type="ECO:0000259" key="6">
    <source>
        <dbReference type="PROSITE" id="PS51192"/>
    </source>
</evidence>
<reference evidence="8 9" key="1">
    <citation type="journal article" date="2022" name="J Glob Antimicrob Resist">
        <title>First complete genome of a multidrug resistant strain of the novel human pathogen Kalamiella piersonii (GABEKP28) identified in human saliva.</title>
        <authorList>
            <person name="McDonagh F."/>
            <person name="Singh N.K."/>
            <person name="Venkateswaran K."/>
            <person name="Lonappan A.M."/>
            <person name="Hallahan B."/>
            <person name="Tuohy A."/>
            <person name="Burke L."/>
            <person name="Kovarova A."/>
            <person name="Miliotis G."/>
        </authorList>
    </citation>
    <scope>NUCLEOTIDE SEQUENCE [LARGE SCALE GENOMIC DNA]</scope>
    <source>
        <strain evidence="8 9">GABEKP28</strain>
    </source>
</reference>
<dbReference type="CDD" id="cd00268">
    <property type="entry name" value="DEADc"/>
    <property type="match status" value="1"/>
</dbReference>
<feature type="region of interest" description="Involved in 23S rRNA binding" evidence="5">
    <location>
        <begin position="386"/>
        <end position="461"/>
    </location>
</feature>
<dbReference type="RefSeq" id="WP_269949422.1">
    <property type="nucleotide sequence ID" value="NZ_CP104758.1"/>
</dbReference>
<dbReference type="PROSITE" id="PS51194">
    <property type="entry name" value="HELICASE_CTER"/>
    <property type="match status" value="1"/>
</dbReference>
<dbReference type="InterPro" id="IPR014001">
    <property type="entry name" value="Helicase_ATP-bd"/>
</dbReference>
<dbReference type="InterPro" id="IPR028619">
    <property type="entry name" value="DEAD_helicase_DbpA"/>
</dbReference>
<dbReference type="GO" id="GO:0003723">
    <property type="term" value="F:RNA binding"/>
    <property type="evidence" value="ECO:0007669"/>
    <property type="project" value="UniProtKB-UniRule"/>
</dbReference>
<dbReference type="Gene3D" id="3.30.70.330">
    <property type="match status" value="1"/>
</dbReference>
<comment type="function">
    <text evidence="5">DEAD-box RNA helicase involved in the assembly of the 50S ribosomal subunit. Has an RNA-dependent ATPase activity, which is specific for 23S rRNA, and a 3' to 5' RNA helicase activity that uses the energy of ATP hydrolysis to destabilize and unwind short rRNA duplexes.</text>
</comment>
<keyword evidence="9" id="KW-1185">Reference proteome</keyword>
<dbReference type="CDD" id="cd18787">
    <property type="entry name" value="SF2_C_DEAD"/>
    <property type="match status" value="1"/>
</dbReference>
<dbReference type="InterPro" id="IPR001650">
    <property type="entry name" value="Helicase_C-like"/>
</dbReference>
<comment type="similarity">
    <text evidence="5">Belongs to the DEAD box helicase family. DbpA subfamily.</text>
</comment>
<dbReference type="InterPro" id="IPR000629">
    <property type="entry name" value="RNA-helicase_DEAD-box_CS"/>
</dbReference>
<dbReference type="InterPro" id="IPR005580">
    <property type="entry name" value="DbpA/CsdA_RNA-bd_dom"/>
</dbReference>
<dbReference type="InterPro" id="IPR012677">
    <property type="entry name" value="Nucleotide-bd_a/b_plait_sf"/>
</dbReference>
<evidence type="ECO:0000256" key="3">
    <source>
        <dbReference type="ARBA" id="ARBA00022806"/>
    </source>
</evidence>
<dbReference type="GO" id="GO:0005829">
    <property type="term" value="C:cytosol"/>
    <property type="evidence" value="ECO:0007669"/>
    <property type="project" value="TreeGrafter"/>
</dbReference>
<evidence type="ECO:0000256" key="5">
    <source>
        <dbReference type="HAMAP-Rule" id="MF_00965"/>
    </source>
</evidence>
<dbReference type="SMART" id="SM00490">
    <property type="entry name" value="HELICc"/>
    <property type="match status" value="1"/>
</dbReference>
<dbReference type="EMBL" id="CP104758">
    <property type="protein sequence ID" value="WBG90212.1"/>
    <property type="molecule type" value="Genomic_DNA"/>
</dbReference>
<dbReference type="GO" id="GO:0034458">
    <property type="term" value="F:3'-5' RNA helicase activity"/>
    <property type="evidence" value="ECO:0007669"/>
    <property type="project" value="UniProtKB-UniRule"/>
</dbReference>
<evidence type="ECO:0000256" key="1">
    <source>
        <dbReference type="ARBA" id="ARBA00022741"/>
    </source>
</evidence>
<keyword evidence="5" id="KW-0963">Cytoplasm</keyword>
<dbReference type="PANTHER" id="PTHR47959:SF1">
    <property type="entry name" value="ATP-DEPENDENT RNA HELICASE DBPA"/>
    <property type="match status" value="1"/>
</dbReference>
<proteinExistence type="inferred from homology"/>
<evidence type="ECO:0000256" key="2">
    <source>
        <dbReference type="ARBA" id="ARBA00022801"/>
    </source>
</evidence>
<dbReference type="PROSITE" id="PS51192">
    <property type="entry name" value="HELICASE_ATP_BIND_1"/>
    <property type="match status" value="1"/>
</dbReference>
<name>A0AAJ5QHY1_9GAMM</name>
<keyword evidence="3 5" id="KW-0347">Helicase</keyword>
<gene>
    <name evidence="5 8" type="primary">dbpA</name>
    <name evidence="8" type="ORF">N5580_14085</name>
</gene>
<protein>
    <recommendedName>
        <fullName evidence="5">ATP-dependent RNA helicase DbpA</fullName>
        <ecNumber evidence="5">3.6.4.13</ecNumber>
    </recommendedName>
</protein>
<keyword evidence="5" id="KW-0690">Ribosome biogenesis</keyword>
<dbReference type="Pfam" id="PF00271">
    <property type="entry name" value="Helicase_C"/>
    <property type="match status" value="1"/>
</dbReference>
<dbReference type="Proteomes" id="UP001211544">
    <property type="component" value="Chromosome"/>
</dbReference>
<organism evidence="8 9">
    <name type="scientific">Pantoea piersonii</name>
    <dbReference type="NCBI Taxonomy" id="2364647"/>
    <lineage>
        <taxon>Bacteria</taxon>
        <taxon>Pseudomonadati</taxon>
        <taxon>Pseudomonadota</taxon>
        <taxon>Gammaproteobacteria</taxon>
        <taxon>Enterobacterales</taxon>
        <taxon>Erwiniaceae</taxon>
        <taxon>Pantoea</taxon>
    </lineage>
</organism>
<comment type="catalytic activity">
    <reaction evidence="5">
        <text>ATP + H2O = ADP + phosphate + H(+)</text>
        <dbReference type="Rhea" id="RHEA:13065"/>
        <dbReference type="ChEBI" id="CHEBI:15377"/>
        <dbReference type="ChEBI" id="CHEBI:15378"/>
        <dbReference type="ChEBI" id="CHEBI:30616"/>
        <dbReference type="ChEBI" id="CHEBI:43474"/>
        <dbReference type="ChEBI" id="CHEBI:456216"/>
        <dbReference type="EC" id="3.6.4.13"/>
    </reaction>
</comment>
<dbReference type="InterPro" id="IPR027417">
    <property type="entry name" value="P-loop_NTPase"/>
</dbReference>
<dbReference type="GO" id="GO:0005524">
    <property type="term" value="F:ATP binding"/>
    <property type="evidence" value="ECO:0007669"/>
    <property type="project" value="UniProtKB-UniRule"/>
</dbReference>
<evidence type="ECO:0000313" key="9">
    <source>
        <dbReference type="Proteomes" id="UP001211544"/>
    </source>
</evidence>
<dbReference type="SMART" id="SM00487">
    <property type="entry name" value="DEXDc"/>
    <property type="match status" value="1"/>
</dbReference>
<dbReference type="InterPro" id="IPR011545">
    <property type="entry name" value="DEAD/DEAH_box_helicase_dom"/>
</dbReference>
<dbReference type="AlphaFoldDB" id="A0AAJ5QHY1"/>
<evidence type="ECO:0000256" key="4">
    <source>
        <dbReference type="ARBA" id="ARBA00022840"/>
    </source>
</evidence>
<dbReference type="SUPFAM" id="SSF52540">
    <property type="entry name" value="P-loop containing nucleoside triphosphate hydrolases"/>
    <property type="match status" value="1"/>
</dbReference>
<keyword evidence="4 5" id="KW-0067">ATP-binding</keyword>
<dbReference type="GO" id="GO:0016787">
    <property type="term" value="F:hydrolase activity"/>
    <property type="evidence" value="ECO:0007669"/>
    <property type="project" value="UniProtKB-KW"/>
</dbReference>
<keyword evidence="2 5" id="KW-0378">Hydrolase</keyword>
<dbReference type="HAMAP" id="MF_00965">
    <property type="entry name" value="DEAD_helicase_DbpA"/>
    <property type="match status" value="1"/>
</dbReference>
<comment type="domain">
    <text evidence="5">Contains an N-terminal domain that binds non-specifically to RNA and a C-terminal domain that binds specifically and tightly to hairpin 92 of 23S rRNA.</text>
</comment>
<dbReference type="PROSITE" id="PS00039">
    <property type="entry name" value="DEAD_ATP_HELICASE"/>
    <property type="match status" value="1"/>
</dbReference>
<dbReference type="PANTHER" id="PTHR47959">
    <property type="entry name" value="ATP-DEPENDENT RNA HELICASE RHLE-RELATED"/>
    <property type="match status" value="1"/>
</dbReference>